<feature type="transmembrane region" description="Helical" evidence="1">
    <location>
        <begin position="226"/>
        <end position="245"/>
    </location>
</feature>
<dbReference type="Pfam" id="PF12051">
    <property type="entry name" value="DUF3533"/>
    <property type="match status" value="1"/>
</dbReference>
<evidence type="ECO:0000313" key="3">
    <source>
        <dbReference type="EMBL" id="GMM34150.1"/>
    </source>
</evidence>
<feature type="transmembrane region" description="Helical" evidence="1">
    <location>
        <begin position="422"/>
        <end position="444"/>
    </location>
</feature>
<dbReference type="EMBL" id="BTFZ01000002">
    <property type="protein sequence ID" value="GMM34150.1"/>
    <property type="molecule type" value="Genomic_DNA"/>
</dbReference>
<evidence type="ECO:0000256" key="1">
    <source>
        <dbReference type="SAM" id="Phobius"/>
    </source>
</evidence>
<sequence length="455" mass="51297">MSEEKPPEPQTPLFWRGFKTLHHFWNRSVLLMFTRVYIQLFVVYIALLSIYWGTYYHRDSRLHRLKFLAIVADDSYPNNEGVPVIGETFKSIIFSPTISSQSGWTLVDSQNFTSVLKPHNNNTYLEELTRQVYQQNYWAGCLVAPNASYDYYQAIVNSQPSVELNSSTVVTCIYQTGRDALTVSYYIEPVVAEISSAMINYASPYILGPLVKQIPQSERSQVVSKVLQNNATAPLLISPFAILLTDLRPNRNASVTGIIYIGLIYVIVITVQLFNFSTVIHAKIVDKVESRSYLYYRLGASQVIYVFLSLAYALVGVAFGISYDAAFGKSGFLVIWAASYLNFSALAGVNEVILPNLVAYDRSYVGYYIVGFLIINVCGITSALAVCPKFYRYSYGLPTYNFQKILVVCIFDTTKRDIGRCFGILVAWAVVTHLVVPFSSKLAIRNTEKLAKMRQ</sequence>
<evidence type="ECO:0000313" key="4">
    <source>
        <dbReference type="Proteomes" id="UP001360560"/>
    </source>
</evidence>
<dbReference type="AlphaFoldDB" id="A0AAV5QGU0"/>
<dbReference type="InterPro" id="IPR022703">
    <property type="entry name" value="DUF3533"/>
</dbReference>
<feature type="transmembrane region" description="Helical" evidence="1">
    <location>
        <begin position="303"/>
        <end position="321"/>
    </location>
</feature>
<protein>
    <recommendedName>
        <fullName evidence="2">DUF3533 domain-containing protein</fullName>
    </recommendedName>
</protein>
<feature type="transmembrane region" description="Helical" evidence="1">
    <location>
        <begin position="365"/>
        <end position="391"/>
    </location>
</feature>
<keyword evidence="1" id="KW-0812">Transmembrane</keyword>
<dbReference type="InterPro" id="IPR053001">
    <property type="entry name" value="MNNG_permease-like"/>
</dbReference>
<feature type="transmembrane region" description="Helical" evidence="1">
    <location>
        <begin position="36"/>
        <end position="56"/>
    </location>
</feature>
<dbReference type="Proteomes" id="UP001360560">
    <property type="component" value="Unassembled WGS sequence"/>
</dbReference>
<gene>
    <name evidence="3" type="ORF">DASC09_014750</name>
</gene>
<feature type="transmembrane region" description="Helical" evidence="1">
    <location>
        <begin position="257"/>
        <end position="282"/>
    </location>
</feature>
<keyword evidence="1" id="KW-0472">Membrane</keyword>
<name>A0AAV5QGU0_9ASCO</name>
<dbReference type="PANTHER" id="PTHR34814">
    <property type="entry name" value="NITROSOGUANIDINE RESISTANCE PROTEIN SNG1"/>
    <property type="match status" value="1"/>
</dbReference>
<comment type="caution">
    <text evidence="3">The sequence shown here is derived from an EMBL/GenBank/DDBJ whole genome shotgun (WGS) entry which is preliminary data.</text>
</comment>
<keyword evidence="1" id="KW-1133">Transmembrane helix</keyword>
<evidence type="ECO:0000259" key="2">
    <source>
        <dbReference type="Pfam" id="PF12051"/>
    </source>
</evidence>
<dbReference type="GO" id="GO:0016020">
    <property type="term" value="C:membrane"/>
    <property type="evidence" value="ECO:0007669"/>
    <property type="project" value="TreeGrafter"/>
</dbReference>
<proteinExistence type="predicted"/>
<accession>A0AAV5QGU0</accession>
<feature type="transmembrane region" description="Helical" evidence="1">
    <location>
        <begin position="333"/>
        <end position="353"/>
    </location>
</feature>
<reference evidence="3 4" key="1">
    <citation type="journal article" date="2023" name="Elife">
        <title>Identification of key yeast species and microbe-microbe interactions impacting larval growth of Drosophila in the wild.</title>
        <authorList>
            <person name="Mure A."/>
            <person name="Sugiura Y."/>
            <person name="Maeda R."/>
            <person name="Honda K."/>
            <person name="Sakurai N."/>
            <person name="Takahashi Y."/>
            <person name="Watada M."/>
            <person name="Katoh T."/>
            <person name="Gotoh A."/>
            <person name="Gotoh Y."/>
            <person name="Taniguchi I."/>
            <person name="Nakamura K."/>
            <person name="Hayashi T."/>
            <person name="Katayama T."/>
            <person name="Uemura T."/>
            <person name="Hattori Y."/>
        </authorList>
    </citation>
    <scope>NUCLEOTIDE SEQUENCE [LARGE SCALE GENOMIC DNA]</scope>
    <source>
        <strain evidence="3 4">SC-9</strain>
    </source>
</reference>
<organism evidence="3 4">
    <name type="scientific">Saccharomycopsis crataegensis</name>
    <dbReference type="NCBI Taxonomy" id="43959"/>
    <lineage>
        <taxon>Eukaryota</taxon>
        <taxon>Fungi</taxon>
        <taxon>Dikarya</taxon>
        <taxon>Ascomycota</taxon>
        <taxon>Saccharomycotina</taxon>
        <taxon>Saccharomycetes</taxon>
        <taxon>Saccharomycopsidaceae</taxon>
        <taxon>Saccharomycopsis</taxon>
    </lineage>
</organism>
<dbReference type="GeneID" id="90072129"/>
<dbReference type="RefSeq" id="XP_064851150.1">
    <property type="nucleotide sequence ID" value="XM_064995078.1"/>
</dbReference>
<keyword evidence="4" id="KW-1185">Reference proteome</keyword>
<dbReference type="PANTHER" id="PTHR34814:SF1">
    <property type="entry name" value="NITROSOGUANIDINE RESISTANCE PROTEIN SNG1"/>
    <property type="match status" value="1"/>
</dbReference>
<feature type="domain" description="DUF3533" evidence="2">
    <location>
        <begin position="37"/>
        <end position="433"/>
    </location>
</feature>